<keyword evidence="1" id="KW-0812">Transmembrane</keyword>
<keyword evidence="1" id="KW-1133">Transmembrane helix</keyword>
<dbReference type="AlphaFoldDB" id="A0A9I9EBQ9"/>
<sequence length="77" mass="9158">MESNNNILLFLPLKPHPWWYVIFLSFIFNLSLLTPDFDFPISSFLGFSSSFFFFIFFIFVFLSFSLSIFLFLSNEDS</sequence>
<name>A0A9I9EBQ9_CUCME</name>
<keyword evidence="1" id="KW-0472">Membrane</keyword>
<evidence type="ECO:0000256" key="1">
    <source>
        <dbReference type="SAM" id="Phobius"/>
    </source>
</evidence>
<evidence type="ECO:0000313" key="2">
    <source>
        <dbReference type="EnsemblPlants" id="MELO3C031372.2.1"/>
    </source>
</evidence>
<feature type="transmembrane region" description="Helical" evidence="1">
    <location>
        <begin position="18"/>
        <end position="39"/>
    </location>
</feature>
<dbReference type="EnsemblPlants" id="MELO3C031372.2.1">
    <property type="protein sequence ID" value="MELO3C031372.2.1"/>
    <property type="gene ID" value="MELO3C031372.2"/>
</dbReference>
<proteinExistence type="predicted"/>
<accession>A0A9I9EBQ9</accession>
<dbReference type="Gramene" id="MELO3C031372.2.1">
    <property type="protein sequence ID" value="MELO3C031372.2.1"/>
    <property type="gene ID" value="MELO3C031372.2"/>
</dbReference>
<reference evidence="2" key="1">
    <citation type="submission" date="2023-03" db="UniProtKB">
        <authorList>
            <consortium name="EnsemblPlants"/>
        </authorList>
    </citation>
    <scope>IDENTIFICATION</scope>
</reference>
<organism evidence="2">
    <name type="scientific">Cucumis melo</name>
    <name type="common">Muskmelon</name>
    <dbReference type="NCBI Taxonomy" id="3656"/>
    <lineage>
        <taxon>Eukaryota</taxon>
        <taxon>Viridiplantae</taxon>
        <taxon>Streptophyta</taxon>
        <taxon>Embryophyta</taxon>
        <taxon>Tracheophyta</taxon>
        <taxon>Spermatophyta</taxon>
        <taxon>Magnoliopsida</taxon>
        <taxon>eudicotyledons</taxon>
        <taxon>Gunneridae</taxon>
        <taxon>Pentapetalae</taxon>
        <taxon>rosids</taxon>
        <taxon>fabids</taxon>
        <taxon>Cucurbitales</taxon>
        <taxon>Cucurbitaceae</taxon>
        <taxon>Benincaseae</taxon>
        <taxon>Cucumis</taxon>
    </lineage>
</organism>
<protein>
    <submittedName>
        <fullName evidence="2">Uncharacterized protein</fullName>
    </submittedName>
</protein>
<feature type="transmembrane region" description="Helical" evidence="1">
    <location>
        <begin position="51"/>
        <end position="72"/>
    </location>
</feature>